<gene>
    <name evidence="4" type="ORF">ETF27_08295</name>
</gene>
<dbReference type="PROSITE" id="PS01129">
    <property type="entry name" value="PSI_RLU"/>
    <property type="match status" value="1"/>
</dbReference>
<dbReference type="SUPFAM" id="SSF55120">
    <property type="entry name" value="Pseudouridine synthase"/>
    <property type="match status" value="1"/>
</dbReference>
<dbReference type="PANTHER" id="PTHR21600:SF89">
    <property type="entry name" value="RIBOSOMAL LARGE SUBUNIT PSEUDOURIDINE SYNTHASE A"/>
    <property type="match status" value="1"/>
</dbReference>
<proteinExistence type="predicted"/>
<dbReference type="InterPro" id="IPR020103">
    <property type="entry name" value="PsdUridine_synth_cat_dom_sf"/>
</dbReference>
<dbReference type="Proteomes" id="UP000321612">
    <property type="component" value="Unassembled WGS sequence"/>
</dbReference>
<keyword evidence="1" id="KW-0175">Coiled coil</keyword>
<dbReference type="InterPro" id="IPR006224">
    <property type="entry name" value="PsdUridine_synth_RluA-like_CS"/>
</dbReference>
<dbReference type="InterPro" id="IPR006145">
    <property type="entry name" value="PsdUridine_synth_RsuA/RluA"/>
</dbReference>
<dbReference type="GO" id="GO:0009982">
    <property type="term" value="F:pseudouridine synthase activity"/>
    <property type="evidence" value="ECO:0007669"/>
    <property type="project" value="InterPro"/>
</dbReference>
<dbReference type="CDD" id="cd02869">
    <property type="entry name" value="PseudoU_synth_RluA_like"/>
    <property type="match status" value="1"/>
</dbReference>
<evidence type="ECO:0000313" key="4">
    <source>
        <dbReference type="EMBL" id="TXJ60476.1"/>
    </source>
</evidence>
<organism evidence="4 5">
    <name type="scientific">Prevotella brunnea</name>
    <dbReference type="NCBI Taxonomy" id="2508867"/>
    <lineage>
        <taxon>Bacteria</taxon>
        <taxon>Pseudomonadati</taxon>
        <taxon>Bacteroidota</taxon>
        <taxon>Bacteroidia</taxon>
        <taxon>Bacteroidales</taxon>
        <taxon>Prevotellaceae</taxon>
        <taxon>Prevotella</taxon>
    </lineage>
</organism>
<evidence type="ECO:0000256" key="1">
    <source>
        <dbReference type="SAM" id="Coils"/>
    </source>
</evidence>
<dbReference type="Pfam" id="PF00849">
    <property type="entry name" value="PseudoU_synth_2"/>
    <property type="match status" value="1"/>
</dbReference>
<feature type="region of interest" description="Disordered" evidence="2">
    <location>
        <begin position="1"/>
        <end position="21"/>
    </location>
</feature>
<evidence type="ECO:0000256" key="2">
    <source>
        <dbReference type="SAM" id="MobiDB-lite"/>
    </source>
</evidence>
<dbReference type="InterPro" id="IPR050188">
    <property type="entry name" value="RluA_PseudoU_synthase"/>
</dbReference>
<keyword evidence="5" id="KW-1185">Reference proteome</keyword>
<sequence length="556" mass="63583">MQDLRFHPFTNSLSPMEREKENEPFNNPFFYAPSPLCIVAANQLQSSLPALCEGKMFGVLVVEKDGNLGYLQAYSGQMEGVNEDEFVPPVFDYLQPHGYFKSREKEISDINRQISYIHASKAYQFARERLDNLKQEAEKAIRVKREAMTMAKALRDKRRETALLSEAEKKEMIKQSQFLKAEVRRTKKAYAELLEKATATVFDFERRIAELKTRRKLMSDHLQSWLFSHFVLRNACGEAKSVIDIFHDYYNGKSFKNSSFLDPPSGAGECCEPKLLHYAFCHGMKPLSIAMFWWGASPKTEIRHHKHFYPACNGKCKPLLTWMLKGMNVENNPLESNTSQSLDIIYEDEWLAIVNKPSGMLTIPGRTGRESVESKLRRRWELRDTPVIVHRLDMATSGLLVVAKDKRTHAMLQEQFKKRTVGKRYSALISPSFLTSGLSHEGILSIPLRPDPLDRPRQVADFTGGKEAVTRYRIIGMTTINDSHFTKALKVELTPLTGRTHQLRVHCAHPDGLNAPILGDTLYGKAADRLYLHAEYLRFTHPATGELKQFEVLPPF</sequence>
<reference evidence="5" key="1">
    <citation type="submission" date="2019-05" db="EMBL/GenBank/DDBJ databases">
        <title>Prevotella brunnea sp. nov., isolated from a wound of a patient.</title>
        <authorList>
            <person name="Buhl M."/>
        </authorList>
    </citation>
    <scope>NUCLEOTIDE SEQUENCE [LARGE SCALE GENOMIC DNA]</scope>
    <source>
        <strain evidence="5">A2672</strain>
    </source>
</reference>
<accession>A0A5C8GF64</accession>
<evidence type="ECO:0000259" key="3">
    <source>
        <dbReference type="Pfam" id="PF00849"/>
    </source>
</evidence>
<dbReference type="EMBL" id="SDIK01000059">
    <property type="protein sequence ID" value="TXJ60476.1"/>
    <property type="molecule type" value="Genomic_DNA"/>
</dbReference>
<dbReference type="Gene3D" id="3.30.2350.10">
    <property type="entry name" value="Pseudouridine synthase"/>
    <property type="match status" value="1"/>
</dbReference>
<dbReference type="GO" id="GO:0000455">
    <property type="term" value="P:enzyme-directed rRNA pseudouridine synthesis"/>
    <property type="evidence" value="ECO:0007669"/>
    <property type="project" value="TreeGrafter"/>
</dbReference>
<feature type="domain" description="Pseudouridine synthase RsuA/RluA-like" evidence="3">
    <location>
        <begin position="352"/>
        <end position="509"/>
    </location>
</feature>
<dbReference type="GO" id="GO:0140098">
    <property type="term" value="F:catalytic activity, acting on RNA"/>
    <property type="evidence" value="ECO:0007669"/>
    <property type="project" value="UniProtKB-ARBA"/>
</dbReference>
<dbReference type="GO" id="GO:0003723">
    <property type="term" value="F:RNA binding"/>
    <property type="evidence" value="ECO:0007669"/>
    <property type="project" value="InterPro"/>
</dbReference>
<dbReference type="PANTHER" id="PTHR21600">
    <property type="entry name" value="MITOCHONDRIAL RNA PSEUDOURIDINE SYNTHASE"/>
    <property type="match status" value="1"/>
</dbReference>
<evidence type="ECO:0000313" key="5">
    <source>
        <dbReference type="Proteomes" id="UP000321612"/>
    </source>
</evidence>
<dbReference type="OrthoDB" id="9807829at2"/>
<comment type="caution">
    <text evidence="4">The sequence shown here is derived from an EMBL/GenBank/DDBJ whole genome shotgun (WGS) entry which is preliminary data.</text>
</comment>
<dbReference type="AlphaFoldDB" id="A0A5C8GF64"/>
<feature type="coiled-coil region" evidence="1">
    <location>
        <begin position="116"/>
        <end position="214"/>
    </location>
</feature>
<protein>
    <submittedName>
        <fullName evidence="4">RluA family pseudouridine synthase</fullName>
    </submittedName>
</protein>
<name>A0A5C8GF64_9BACT</name>